<dbReference type="STRING" id="150374.A0A0M8N4Q6"/>
<comment type="caution">
    <text evidence="4">The sequence shown here is derived from an EMBL/GenBank/DDBJ whole genome shotgun (WGS) entry which is preliminary data.</text>
</comment>
<dbReference type="EMBL" id="LGSR01000019">
    <property type="protein sequence ID" value="KOS19811.1"/>
    <property type="molecule type" value="Genomic_DNA"/>
</dbReference>
<feature type="region of interest" description="Disordered" evidence="1">
    <location>
        <begin position="401"/>
        <end position="421"/>
    </location>
</feature>
<evidence type="ECO:0000259" key="2">
    <source>
        <dbReference type="Pfam" id="PF07287"/>
    </source>
</evidence>
<dbReference type="Pfam" id="PF23544">
    <property type="entry name" value="AtuA_ferredoxin"/>
    <property type="match status" value="1"/>
</dbReference>
<dbReference type="Proteomes" id="UP000053831">
    <property type="component" value="Unassembled WGS sequence"/>
</dbReference>
<sequence>MATDAFLPKGSVDAWVPSALEGIRLTLEIADEKRIKLIVNGGARNPKGMAERVHELIGEKGFNLVVAYVEGDDLMPRVHELINKGLTPHLDSANQDVQLDDQTRSFLSLADEEKRIITADAYLGYRAIKRGLDEGADIIICGRVADASPVMAAAAWWHGWTESHLDELAGSLIAGHLIECSTYVTGGNFAGAYTRPAKEFVHLGAGIAEIDGRGDCVITKHDALNGFVTADTVKCQLLYELQGNIYLNSDVKADIADVTITQVAENRVMVAGAKGYPPPPTTKLAVFYHGGWQCELLVNACGYATDHKWDTQEVQFRTVLEEWGAMDKMDVLEFQRIGTAMENPRSQLASTTYMRIFAQARDQAVLGKLHQAWYYHFMSHFPALVSQSEIEESVTVIHQDDASKQRRHLVGPPWKTEPLAPRLDYDSPRPVPLESFGPASTRPLGDLVLGRSGDKGANVNLGLYVQTEEQWEWFRSFMTRAQLRTLMGKDWRDFYHIERVELPNIFAVHFVVYGLLGRGVSSASTVDCLGKGFAEFIRAVYAPMPEKFF</sequence>
<dbReference type="AlphaFoldDB" id="A0A0M8N4Q6"/>
<dbReference type="PANTHER" id="PTHR47585:SF1">
    <property type="entry name" value="DUF1446 DOMAIN-CONTAINING PROTEIN"/>
    <property type="match status" value="1"/>
</dbReference>
<evidence type="ECO:0000256" key="1">
    <source>
        <dbReference type="SAM" id="MobiDB-lite"/>
    </source>
</evidence>
<protein>
    <recommendedName>
        <fullName evidence="6">DUF1446 domain-containing protein</fullName>
    </recommendedName>
</protein>
<evidence type="ECO:0000313" key="5">
    <source>
        <dbReference type="Proteomes" id="UP000053831"/>
    </source>
</evidence>
<proteinExistence type="predicted"/>
<keyword evidence="5" id="KW-1185">Reference proteome</keyword>
<dbReference type="PANTHER" id="PTHR47585">
    <property type="match status" value="1"/>
</dbReference>
<dbReference type="Pfam" id="PF07287">
    <property type="entry name" value="AtuA"/>
    <property type="match status" value="1"/>
</dbReference>
<evidence type="ECO:0000313" key="4">
    <source>
        <dbReference type="EMBL" id="KOS19811.1"/>
    </source>
</evidence>
<reference evidence="4 5" key="1">
    <citation type="submission" date="2015-07" db="EMBL/GenBank/DDBJ databases">
        <title>The genome of the fungus Escovopsis weberi, a specialized disease agent of ant agriculture.</title>
        <authorList>
            <person name="de Man T.J."/>
            <person name="Stajich J.E."/>
            <person name="Kubicek C.P."/>
            <person name="Chenthamara K."/>
            <person name="Atanasova L."/>
            <person name="Druzhinina I.S."/>
            <person name="Birnbaum S."/>
            <person name="Barribeau S.M."/>
            <person name="Teiling C."/>
            <person name="Suen G."/>
            <person name="Currie C."/>
            <person name="Gerardo N.M."/>
        </authorList>
    </citation>
    <scope>NUCLEOTIDE SEQUENCE [LARGE SCALE GENOMIC DNA]</scope>
</reference>
<name>A0A0M8N4Q6_ESCWE</name>
<evidence type="ECO:0008006" key="6">
    <source>
        <dbReference type="Google" id="ProtNLM"/>
    </source>
</evidence>
<dbReference type="InterPro" id="IPR010839">
    <property type="entry name" value="AtuA_N"/>
</dbReference>
<evidence type="ECO:0000259" key="3">
    <source>
        <dbReference type="Pfam" id="PF23544"/>
    </source>
</evidence>
<feature type="domain" description="Acyclic terpene utilisation N-terminal" evidence="2">
    <location>
        <begin position="12"/>
        <end position="386"/>
    </location>
</feature>
<accession>A0A0M8N4Q6</accession>
<gene>
    <name evidence="4" type="ORF">ESCO_005786</name>
</gene>
<organism evidence="4 5">
    <name type="scientific">Escovopsis weberi</name>
    <dbReference type="NCBI Taxonomy" id="150374"/>
    <lineage>
        <taxon>Eukaryota</taxon>
        <taxon>Fungi</taxon>
        <taxon>Dikarya</taxon>
        <taxon>Ascomycota</taxon>
        <taxon>Pezizomycotina</taxon>
        <taxon>Sordariomycetes</taxon>
        <taxon>Hypocreomycetidae</taxon>
        <taxon>Hypocreales</taxon>
        <taxon>Hypocreaceae</taxon>
        <taxon>Escovopsis</taxon>
    </lineage>
</organism>
<feature type="domain" description="AtuA-like ferredoxin-fold" evidence="3">
    <location>
        <begin position="443"/>
        <end position="538"/>
    </location>
</feature>
<dbReference type="OrthoDB" id="10265871at2759"/>
<dbReference type="InterPro" id="IPR056362">
    <property type="entry name" value="AtuA-like_ferredoxin_dom"/>
</dbReference>